<evidence type="ECO:0000256" key="6">
    <source>
        <dbReference type="ARBA" id="ARBA00022989"/>
    </source>
</evidence>
<dbReference type="SUPFAM" id="SSF47781">
    <property type="entry name" value="RuvA domain 2-like"/>
    <property type="match status" value="1"/>
</dbReference>
<sequence length="373" mass="41007">MRFLGETHIDFIALRKIAFFLSGVAVAVGITAIILRGGLSLGLDFTGGLEIHFKFKEAPSVLEIRSALTKIGLSKAVIQQYGSRQENLVLVRCAVEEASLEIASNMIAYRERKGGFTDLGELKAIPGIEAVGYENLVGIFTLDSSQTQKINLNQATEASLIPVIRQLFHRKTVARIEQVVGDELGRREGAFVVQSVDIIGPKVSQELQRKAYMAVIFALLGMLIYIAWRFQFRFAVGALVALIHDVFISLGALSLANFDLNLPVIAALLTIIGYSLNDTIVVYDRIRENLKTHRKGRGSLKELLNLSVNESLSRTIITSLTTLIVVIVLFLWGGAVIHSFAFVLLVGIIVGTYSSVFIATPVVYAWARSETRR</sequence>
<dbReference type="GO" id="GO:0005886">
    <property type="term" value="C:plasma membrane"/>
    <property type="evidence" value="ECO:0007669"/>
    <property type="project" value="UniProtKB-SubCell"/>
</dbReference>
<comment type="function">
    <text evidence="9 12">Part of the Sec protein translocase complex. Interacts with the SecYEG preprotein conducting channel. SecDF uses the proton motive force (PMF) to complete protein translocation after the ATP-dependent function of SecA.</text>
</comment>
<feature type="transmembrane region" description="Helical" evidence="12">
    <location>
        <begin position="235"/>
        <end position="256"/>
    </location>
</feature>
<dbReference type="Pfam" id="PF02355">
    <property type="entry name" value="SecD_SecF_C"/>
    <property type="match status" value="1"/>
</dbReference>
<dbReference type="SUPFAM" id="SSF82866">
    <property type="entry name" value="Multidrug efflux transporter AcrB transmembrane domain"/>
    <property type="match status" value="1"/>
</dbReference>
<comment type="similarity">
    <text evidence="12">Belongs to the SecD/SecF family. SecF subfamily.</text>
</comment>
<organism evidence="14 15">
    <name type="scientific">Aerophobetes bacterium</name>
    <dbReference type="NCBI Taxonomy" id="2030807"/>
    <lineage>
        <taxon>Bacteria</taxon>
        <taxon>Candidatus Aerophobota</taxon>
    </lineage>
</organism>
<dbReference type="GO" id="GO:0006605">
    <property type="term" value="P:protein targeting"/>
    <property type="evidence" value="ECO:0007669"/>
    <property type="project" value="UniProtKB-UniRule"/>
</dbReference>
<comment type="similarity">
    <text evidence="10">In the C-terminal section; belongs to the SecD/SecF family. SecF subfamily.</text>
</comment>
<dbReference type="PANTHER" id="PTHR30081:SF8">
    <property type="entry name" value="PROTEIN TRANSLOCASE SUBUNIT SECF"/>
    <property type="match status" value="1"/>
</dbReference>
<keyword evidence="5 12" id="KW-0653">Protein transport</keyword>
<dbReference type="InterPro" id="IPR005665">
    <property type="entry name" value="SecF_bac"/>
</dbReference>
<accession>A0A523QM67</accession>
<dbReference type="GO" id="GO:0015450">
    <property type="term" value="F:protein-transporting ATPase activity"/>
    <property type="evidence" value="ECO:0007669"/>
    <property type="project" value="InterPro"/>
</dbReference>
<dbReference type="PRINTS" id="PR01755">
    <property type="entry name" value="SECFTRNLCASE"/>
</dbReference>
<dbReference type="InterPro" id="IPR010994">
    <property type="entry name" value="RuvA_2-like"/>
</dbReference>
<keyword evidence="3 12" id="KW-1003">Cell membrane</keyword>
<evidence type="ECO:0000259" key="13">
    <source>
        <dbReference type="Pfam" id="PF02355"/>
    </source>
</evidence>
<keyword evidence="2 12" id="KW-0813">Transport</keyword>
<feature type="domain" description="Protein export membrane protein SecD/SecF C-terminal" evidence="13">
    <location>
        <begin position="190"/>
        <end position="367"/>
    </location>
</feature>
<feature type="transmembrane region" description="Helical" evidence="12">
    <location>
        <begin position="262"/>
        <end position="283"/>
    </location>
</feature>
<dbReference type="InterPro" id="IPR055344">
    <property type="entry name" value="SecD_SecF_C_bact"/>
</dbReference>
<comment type="subcellular location">
    <subcellularLocation>
        <location evidence="1 12">Cell membrane</location>
        <topology evidence="1 12">Multi-pass membrane protein</topology>
    </subcellularLocation>
</comment>
<keyword evidence="4 12" id="KW-0812">Transmembrane</keyword>
<evidence type="ECO:0000256" key="12">
    <source>
        <dbReference type="HAMAP-Rule" id="MF_01464"/>
    </source>
</evidence>
<dbReference type="InterPro" id="IPR048634">
    <property type="entry name" value="SecD_SecF_C"/>
</dbReference>
<comment type="subunit">
    <text evidence="12">Forms a complex with SecD. Part of the essential Sec protein translocation apparatus which comprises SecA, SecYEG and auxiliary proteins SecDF. Other proteins may also be involved.</text>
</comment>
<dbReference type="AlphaFoldDB" id="A0A523QM67"/>
<dbReference type="GO" id="GO:0043952">
    <property type="term" value="P:protein transport by the Sec complex"/>
    <property type="evidence" value="ECO:0007669"/>
    <property type="project" value="UniProtKB-UniRule"/>
</dbReference>
<evidence type="ECO:0000313" key="15">
    <source>
        <dbReference type="Proteomes" id="UP000320781"/>
    </source>
</evidence>
<evidence type="ECO:0000256" key="7">
    <source>
        <dbReference type="ARBA" id="ARBA00023010"/>
    </source>
</evidence>
<dbReference type="InterPro" id="IPR022645">
    <property type="entry name" value="SecD/SecF_bac"/>
</dbReference>
<dbReference type="InterPro" id="IPR022813">
    <property type="entry name" value="SecD/SecF_arch_bac"/>
</dbReference>
<evidence type="ECO:0000256" key="3">
    <source>
        <dbReference type="ARBA" id="ARBA00022475"/>
    </source>
</evidence>
<feature type="transmembrane region" description="Helical" evidence="12">
    <location>
        <begin position="316"/>
        <end position="335"/>
    </location>
</feature>
<evidence type="ECO:0000256" key="1">
    <source>
        <dbReference type="ARBA" id="ARBA00004651"/>
    </source>
</evidence>
<dbReference type="NCBIfam" id="TIGR00916">
    <property type="entry name" value="2A0604s01"/>
    <property type="match status" value="1"/>
</dbReference>
<dbReference type="HAMAP" id="MF_01464_B">
    <property type="entry name" value="SecF_B"/>
    <property type="match status" value="1"/>
</dbReference>
<dbReference type="Proteomes" id="UP000320781">
    <property type="component" value="Unassembled WGS sequence"/>
</dbReference>
<keyword evidence="6 12" id="KW-1133">Transmembrane helix</keyword>
<dbReference type="Gene3D" id="1.20.1640.10">
    <property type="entry name" value="Multidrug efflux transporter AcrB transmembrane domain"/>
    <property type="match status" value="1"/>
</dbReference>
<feature type="transmembrane region" description="Helical" evidence="12">
    <location>
        <begin position="12"/>
        <end position="35"/>
    </location>
</feature>
<dbReference type="FunFam" id="1.20.1640.10:FF:000024">
    <property type="entry name" value="Multifunctional fusion protein"/>
    <property type="match status" value="1"/>
</dbReference>
<protein>
    <recommendedName>
        <fullName evidence="12">Protein-export membrane protein SecF</fullName>
    </recommendedName>
</protein>
<proteinExistence type="inferred from homology"/>
<reference evidence="14 15" key="1">
    <citation type="submission" date="2019-03" db="EMBL/GenBank/DDBJ databases">
        <title>Metabolic potential of uncultured bacteria and archaea associated with petroleum seepage in deep-sea sediments.</title>
        <authorList>
            <person name="Dong X."/>
            <person name="Hubert C."/>
        </authorList>
    </citation>
    <scope>NUCLEOTIDE SEQUENCE [LARGE SCALE GENOMIC DNA]</scope>
    <source>
        <strain evidence="14">E44_bin92</strain>
    </source>
</reference>
<evidence type="ECO:0000256" key="2">
    <source>
        <dbReference type="ARBA" id="ARBA00022448"/>
    </source>
</evidence>
<evidence type="ECO:0000256" key="11">
    <source>
        <dbReference type="ARBA" id="ARBA00061053"/>
    </source>
</evidence>
<keyword evidence="7 12" id="KW-0811">Translocation</keyword>
<evidence type="ECO:0000313" key="14">
    <source>
        <dbReference type="EMBL" id="TES86899.1"/>
    </source>
</evidence>
<keyword evidence="8 12" id="KW-0472">Membrane</keyword>
<dbReference type="NCBIfam" id="TIGR00966">
    <property type="entry name" value="transloc_SecF"/>
    <property type="match status" value="1"/>
</dbReference>
<evidence type="ECO:0000256" key="4">
    <source>
        <dbReference type="ARBA" id="ARBA00022692"/>
    </source>
</evidence>
<comment type="similarity">
    <text evidence="11">In the N-terminal section; belongs to the SecD/SecF family. SecD subfamily.</text>
</comment>
<evidence type="ECO:0000256" key="8">
    <source>
        <dbReference type="ARBA" id="ARBA00023136"/>
    </source>
</evidence>
<feature type="transmembrane region" description="Helical" evidence="12">
    <location>
        <begin position="211"/>
        <end position="228"/>
    </location>
</feature>
<name>A0A523QM67_UNCAE</name>
<dbReference type="PANTHER" id="PTHR30081">
    <property type="entry name" value="PROTEIN-EXPORT MEMBRANE PROTEIN SEC"/>
    <property type="match status" value="1"/>
</dbReference>
<feature type="transmembrane region" description="Helical" evidence="12">
    <location>
        <begin position="341"/>
        <end position="367"/>
    </location>
</feature>
<gene>
    <name evidence="12 14" type="primary">secF</name>
    <name evidence="14" type="ORF">E3J95_00845</name>
</gene>
<comment type="caution">
    <text evidence="14">The sequence shown here is derived from an EMBL/GenBank/DDBJ whole genome shotgun (WGS) entry which is preliminary data.</text>
</comment>
<evidence type="ECO:0000256" key="9">
    <source>
        <dbReference type="ARBA" id="ARBA00059018"/>
    </source>
</evidence>
<evidence type="ECO:0000256" key="10">
    <source>
        <dbReference type="ARBA" id="ARBA00060856"/>
    </source>
</evidence>
<dbReference type="EMBL" id="SOKU01000034">
    <property type="protein sequence ID" value="TES86899.1"/>
    <property type="molecule type" value="Genomic_DNA"/>
</dbReference>
<evidence type="ECO:0000256" key="5">
    <source>
        <dbReference type="ARBA" id="ARBA00022927"/>
    </source>
</evidence>
<dbReference type="GO" id="GO:0065002">
    <property type="term" value="P:intracellular protein transmembrane transport"/>
    <property type="evidence" value="ECO:0007669"/>
    <property type="project" value="UniProtKB-UniRule"/>
</dbReference>